<dbReference type="PANTHER" id="PTHR46380">
    <property type="entry name" value="CYCLIN-D-BINDING MYB-LIKE TRANSCRIPTION FACTOR 1"/>
    <property type="match status" value="1"/>
</dbReference>
<dbReference type="eggNOG" id="KOG0051">
    <property type="taxonomic scope" value="Eukaryota"/>
</dbReference>
<feature type="compositionally biased region" description="Polar residues" evidence="4">
    <location>
        <begin position="840"/>
        <end position="857"/>
    </location>
</feature>
<feature type="compositionally biased region" description="Low complexity" evidence="4">
    <location>
        <begin position="1158"/>
        <end position="1168"/>
    </location>
</feature>
<dbReference type="GO" id="GO:0000981">
    <property type="term" value="F:DNA-binding transcription factor activity, RNA polymerase II-specific"/>
    <property type="evidence" value="ECO:0007669"/>
    <property type="project" value="TreeGrafter"/>
</dbReference>
<feature type="region of interest" description="Disordered" evidence="4">
    <location>
        <begin position="828"/>
        <end position="858"/>
    </location>
</feature>
<dbReference type="InterPro" id="IPR051651">
    <property type="entry name" value="DMTF1_DNA-bind_reg"/>
</dbReference>
<evidence type="ECO:0000313" key="7">
    <source>
        <dbReference type="Proteomes" id="UP000054560"/>
    </source>
</evidence>
<evidence type="ECO:0000256" key="1">
    <source>
        <dbReference type="ARBA" id="ARBA00004123"/>
    </source>
</evidence>
<evidence type="ECO:0000256" key="4">
    <source>
        <dbReference type="SAM" id="MobiDB-lite"/>
    </source>
</evidence>
<dbReference type="SUPFAM" id="SSF46689">
    <property type="entry name" value="Homeodomain-like"/>
    <property type="match status" value="1"/>
</dbReference>
<feature type="compositionally biased region" description="Low complexity" evidence="4">
    <location>
        <begin position="828"/>
        <end position="839"/>
    </location>
</feature>
<feature type="region of interest" description="Disordered" evidence="4">
    <location>
        <begin position="326"/>
        <end position="390"/>
    </location>
</feature>
<feature type="compositionally biased region" description="Low complexity" evidence="4">
    <location>
        <begin position="243"/>
        <end position="281"/>
    </location>
</feature>
<dbReference type="GO" id="GO:0005634">
    <property type="term" value="C:nucleus"/>
    <property type="evidence" value="ECO:0007669"/>
    <property type="project" value="UniProtKB-SubCell"/>
</dbReference>
<dbReference type="PROSITE" id="PS50090">
    <property type="entry name" value="MYB_LIKE"/>
    <property type="match status" value="1"/>
</dbReference>
<dbReference type="Gene3D" id="1.10.10.60">
    <property type="entry name" value="Homeodomain-like"/>
    <property type="match status" value="1"/>
</dbReference>
<feature type="region of interest" description="Disordered" evidence="4">
    <location>
        <begin position="1072"/>
        <end position="1186"/>
    </location>
</feature>
<evidence type="ECO:0000313" key="6">
    <source>
        <dbReference type="EMBL" id="KNC87200.1"/>
    </source>
</evidence>
<keyword evidence="2" id="KW-0238">DNA-binding</keyword>
<protein>
    <recommendedName>
        <fullName evidence="5">Myb-like domain-containing protein</fullName>
    </recommendedName>
</protein>
<feature type="compositionally biased region" description="Polar residues" evidence="4">
    <location>
        <begin position="1089"/>
        <end position="1111"/>
    </location>
</feature>
<dbReference type="AlphaFoldDB" id="A0A0L0GDW3"/>
<dbReference type="GO" id="GO:0000978">
    <property type="term" value="F:RNA polymerase II cis-regulatory region sequence-specific DNA binding"/>
    <property type="evidence" value="ECO:0007669"/>
    <property type="project" value="TreeGrafter"/>
</dbReference>
<feature type="domain" description="Myb-like" evidence="5">
    <location>
        <begin position="881"/>
        <end position="943"/>
    </location>
</feature>
<reference evidence="6 7" key="1">
    <citation type="submission" date="2011-02" db="EMBL/GenBank/DDBJ databases">
        <title>The Genome Sequence of Sphaeroforma arctica JP610.</title>
        <authorList>
            <consortium name="The Broad Institute Genome Sequencing Platform"/>
            <person name="Russ C."/>
            <person name="Cuomo C."/>
            <person name="Young S.K."/>
            <person name="Zeng Q."/>
            <person name="Gargeya S."/>
            <person name="Alvarado L."/>
            <person name="Berlin A."/>
            <person name="Chapman S.B."/>
            <person name="Chen Z."/>
            <person name="Freedman E."/>
            <person name="Gellesch M."/>
            <person name="Goldberg J."/>
            <person name="Griggs A."/>
            <person name="Gujja S."/>
            <person name="Heilman E."/>
            <person name="Heiman D."/>
            <person name="Howarth C."/>
            <person name="Mehta T."/>
            <person name="Neiman D."/>
            <person name="Pearson M."/>
            <person name="Roberts A."/>
            <person name="Saif S."/>
            <person name="Shea T."/>
            <person name="Shenoy N."/>
            <person name="Sisk P."/>
            <person name="Stolte C."/>
            <person name="Sykes S."/>
            <person name="White J."/>
            <person name="Yandava C."/>
            <person name="Burger G."/>
            <person name="Gray M.W."/>
            <person name="Holland P.W.H."/>
            <person name="King N."/>
            <person name="Lang F.B.F."/>
            <person name="Roger A.J."/>
            <person name="Ruiz-Trillo I."/>
            <person name="Haas B."/>
            <person name="Nusbaum C."/>
            <person name="Birren B."/>
        </authorList>
    </citation>
    <scope>NUCLEOTIDE SEQUENCE [LARGE SCALE GENOMIC DNA]</scope>
    <source>
        <strain evidence="6 7">JP610</strain>
    </source>
</reference>
<feature type="region of interest" description="Disordered" evidence="4">
    <location>
        <begin position="419"/>
        <end position="445"/>
    </location>
</feature>
<dbReference type="Pfam" id="PF00249">
    <property type="entry name" value="Myb_DNA-binding"/>
    <property type="match status" value="1"/>
</dbReference>
<evidence type="ECO:0000259" key="5">
    <source>
        <dbReference type="PROSITE" id="PS50090"/>
    </source>
</evidence>
<feature type="region of interest" description="Disordered" evidence="4">
    <location>
        <begin position="1"/>
        <end position="45"/>
    </location>
</feature>
<dbReference type="CDD" id="cd00167">
    <property type="entry name" value="SANT"/>
    <property type="match status" value="1"/>
</dbReference>
<dbReference type="STRING" id="667725.A0A0L0GDW3"/>
<sequence length="1216" mass="132325">MADNNGLGGHNKRRLGGSGIPPPQGRHKRFKDDSESGDEEPPQVIYNIDPNAHLHAQPHEHMPNGGYEQVHAGVHTQISSGVHTRLEDSDTEQMDQSHLSVFESMREPGLGVEGGGCGVEGEITLNAHTPSQAPFIPQVIQSAPQAHLHAQTHVHSNMHTHAHAHTHSPVRDHTEIDNEGTVHEDTGESSGLFLAETMTPPPQEENASALLQDGGGTDVTLNDADQLNGGPLNGPDGVLDPNQHQQHQHMQQQQQAQQQQHQQQQPQHQQQQQQQQQQHMQPTEHGGYTQNTATSAHFTQNTVTNSDGTPGNGLALNAPYVDVHGSQQTVGEGLGGAYTQHDGSVHAGDMSKVATGGKEHEDEAATRAHAHTHTHTHAHAHTHPHTHAHAHAQMLAQVVHAQAQVHSLALAQAQAQAEAQAQLQQPPPQQQQQQQYTPQYTPDQTQVPNQAQVQAPGQPDLQTDTQQPPLAVVHTHQNTHRRAGGVKHLSADKRRYIQRKDTHPSLLSWQWTAERRAKLAMEGVHYKLGYFTTFEDEIIRDNVTRFAEENGDTPESLVWTKGRSRKDFWREVCRGLERPLRFVAKHTRVLFPQTHIKTGYFSKEEDDQLIHLQNLKLDLTTIACRLGRSTDSVRHRTEYLTELGHRDLVNTGGDAAQAPGADSIVSLATITHPGGAATSTSETTLTHPTQDPTTLVQSTMDQLTTNANQPMADITDPTTAQAAVGLDTDFAAAQYTGKEMNKQLSAYAASVPTPSHATVSQHGQLLNALTHPDAPKHSEGPELLHTASHADVTLADNATTAHSAPANAHAQSLAEGTDVLAQMATTTNTHTNTNADPNTSTNANAGTTPSSDPNANANGLALMKPGSTAVAVSLPKRTPKRIIVARRLWTDAEDIRLMEAVMKVTGSEKQSDIVNSLISWKKVKNLMENRTSKQCQNRWPILAFATAQRNAEGRITNRRTVAGGNSTESRIEISKQICAILTRDGYVDETEVNWSKVGIEMGRHGKFIRSRYRFLRDLVPSHEDKDLPAIVAHILSTTVPAMEAKNKSASPFLVPAEMQEQAILPAPEAMVDPSTIPAPPSDHLGAGNGQLTADFSSTVTLPNNQSESSGVLQAPGVNVSMNGPQFQSGEQQQQQQQQQHQTLEAQTYTQPQTEAPIQPQLQPQQQQQATTYASPSRAMLAPDESVPSVENIKPLVAQALARATIDEDEETEPDLE</sequence>
<gene>
    <name evidence="6" type="ORF">SARC_00677</name>
</gene>
<organism evidence="6 7">
    <name type="scientific">Sphaeroforma arctica JP610</name>
    <dbReference type="NCBI Taxonomy" id="667725"/>
    <lineage>
        <taxon>Eukaryota</taxon>
        <taxon>Ichthyosporea</taxon>
        <taxon>Ichthyophonida</taxon>
        <taxon>Sphaeroforma</taxon>
    </lineage>
</organism>
<name>A0A0L0GDW3_9EUKA</name>
<proteinExistence type="predicted"/>
<evidence type="ECO:0000256" key="3">
    <source>
        <dbReference type="ARBA" id="ARBA00023242"/>
    </source>
</evidence>
<feature type="region of interest" description="Disordered" evidence="4">
    <location>
        <begin position="193"/>
        <end position="291"/>
    </location>
</feature>
<feature type="compositionally biased region" description="Basic and acidic residues" evidence="4">
    <location>
        <begin position="357"/>
        <end position="366"/>
    </location>
</feature>
<dbReference type="GeneID" id="25901181"/>
<comment type="subcellular location">
    <subcellularLocation>
        <location evidence="1">Nucleus</location>
    </subcellularLocation>
</comment>
<dbReference type="RefSeq" id="XP_014161102.1">
    <property type="nucleotide sequence ID" value="XM_014305627.1"/>
</dbReference>
<keyword evidence="3" id="KW-0539">Nucleus</keyword>
<feature type="compositionally biased region" description="Basic residues" evidence="4">
    <location>
        <begin position="368"/>
        <end position="390"/>
    </location>
</feature>
<dbReference type="SMART" id="SM00717">
    <property type="entry name" value="SANT"/>
    <property type="match status" value="2"/>
</dbReference>
<dbReference type="PANTHER" id="PTHR46380:SF2">
    <property type="entry name" value="CYCLIN-D-BINDING MYB-LIKE TRANSCRIPTION FACTOR 1"/>
    <property type="match status" value="1"/>
</dbReference>
<accession>A0A0L0GDW3</accession>
<feature type="compositionally biased region" description="Low complexity" evidence="4">
    <location>
        <begin position="1125"/>
        <end position="1141"/>
    </location>
</feature>
<dbReference type="InterPro" id="IPR009057">
    <property type="entry name" value="Homeodomain-like_sf"/>
</dbReference>
<evidence type="ECO:0000256" key="2">
    <source>
        <dbReference type="ARBA" id="ARBA00023125"/>
    </source>
</evidence>
<dbReference type="Proteomes" id="UP000054560">
    <property type="component" value="Unassembled WGS sequence"/>
</dbReference>
<dbReference type="OrthoDB" id="39591at2759"/>
<keyword evidence="7" id="KW-1185">Reference proteome</keyword>
<dbReference type="EMBL" id="KQ241619">
    <property type="protein sequence ID" value="KNC87200.1"/>
    <property type="molecule type" value="Genomic_DNA"/>
</dbReference>
<dbReference type="InterPro" id="IPR001005">
    <property type="entry name" value="SANT/Myb"/>
</dbReference>
<feature type="compositionally biased region" description="Polar residues" evidence="4">
    <location>
        <begin position="1142"/>
        <end position="1155"/>
    </location>
</feature>